<reference evidence="2" key="1">
    <citation type="submission" date="2023-07" db="EMBL/GenBank/DDBJ databases">
        <title>Genome sequencing of Purple Non-Sulfur Bacteria from various extreme environments.</title>
        <authorList>
            <person name="Mayer M."/>
        </authorList>
    </citation>
    <scope>NUCLEOTIDE SEQUENCE [LARGE SCALE GENOMIC DNA]</scope>
    <source>
        <strain evidence="2">DSM 17935</strain>
    </source>
</reference>
<evidence type="ECO:0000313" key="1">
    <source>
        <dbReference type="EMBL" id="MCW2308733.1"/>
    </source>
</evidence>
<dbReference type="RefSeq" id="WP_264602338.1">
    <property type="nucleotide sequence ID" value="NZ_JAOQNS010000008.1"/>
</dbReference>
<evidence type="ECO:0008006" key="3">
    <source>
        <dbReference type="Google" id="ProtNLM"/>
    </source>
</evidence>
<protein>
    <recommendedName>
        <fullName evidence="3">Lectin</fullName>
    </recommendedName>
</protein>
<proteinExistence type="predicted"/>
<keyword evidence="2" id="KW-1185">Reference proteome</keyword>
<organism evidence="1 2">
    <name type="scientific">Rhodobium gokarnense</name>
    <dbReference type="NCBI Taxonomy" id="364296"/>
    <lineage>
        <taxon>Bacteria</taxon>
        <taxon>Pseudomonadati</taxon>
        <taxon>Pseudomonadota</taxon>
        <taxon>Alphaproteobacteria</taxon>
        <taxon>Hyphomicrobiales</taxon>
        <taxon>Rhodobiaceae</taxon>
        <taxon>Rhodobium</taxon>
    </lineage>
</organism>
<dbReference type="EMBL" id="JAOQNS010000008">
    <property type="protein sequence ID" value="MCW2308733.1"/>
    <property type="molecule type" value="Genomic_DNA"/>
</dbReference>
<evidence type="ECO:0000313" key="2">
    <source>
        <dbReference type="Proteomes" id="UP001209755"/>
    </source>
</evidence>
<sequence length="126" mass="13855">MASKTILLQSIPKNWYMAWNINTQAAFNICVTLKDDTKTYVDNQCRASQSFMPPLSSGYQQVAGSNMQLQISIASSDTIKTVLQPYSVPSDTGAIIGQGYNLLLEDSNDDDYNDLYASIIAWQASG</sequence>
<accession>A0ABT3HEA2</accession>
<dbReference type="Proteomes" id="UP001209755">
    <property type="component" value="Unassembled WGS sequence"/>
</dbReference>
<comment type="caution">
    <text evidence="1">The sequence shown here is derived from an EMBL/GenBank/DDBJ whole genome shotgun (WGS) entry which is preliminary data.</text>
</comment>
<name>A0ABT3HEA2_9HYPH</name>
<gene>
    <name evidence="1" type="ORF">M2319_003079</name>
</gene>